<feature type="transmembrane region" description="Helical" evidence="1">
    <location>
        <begin position="20"/>
        <end position="43"/>
    </location>
</feature>
<keyword evidence="1" id="KW-0812">Transmembrane</keyword>
<dbReference type="Proteomes" id="UP000316343">
    <property type="component" value="Unassembled WGS sequence"/>
</dbReference>
<feature type="transmembrane region" description="Helical" evidence="1">
    <location>
        <begin position="128"/>
        <end position="146"/>
    </location>
</feature>
<keyword evidence="1" id="KW-1133">Transmembrane helix</keyword>
<name>A0A547PA32_9SPHN</name>
<evidence type="ECO:0000313" key="3">
    <source>
        <dbReference type="Proteomes" id="UP000316343"/>
    </source>
</evidence>
<gene>
    <name evidence="2" type="ORF">FGU71_03450</name>
</gene>
<evidence type="ECO:0000256" key="1">
    <source>
        <dbReference type="SAM" id="Phobius"/>
    </source>
</evidence>
<keyword evidence="1" id="KW-0472">Membrane</keyword>
<keyword evidence="3" id="KW-1185">Reference proteome</keyword>
<comment type="caution">
    <text evidence="2">The sequence shown here is derived from an EMBL/GenBank/DDBJ whole genome shotgun (WGS) entry which is preliminary data.</text>
</comment>
<proteinExistence type="predicted"/>
<organism evidence="2 3">
    <name type="scientific">Erythrobacter insulae</name>
    <dbReference type="NCBI Taxonomy" id="2584124"/>
    <lineage>
        <taxon>Bacteria</taxon>
        <taxon>Pseudomonadati</taxon>
        <taxon>Pseudomonadota</taxon>
        <taxon>Alphaproteobacteria</taxon>
        <taxon>Sphingomonadales</taxon>
        <taxon>Erythrobacteraceae</taxon>
        <taxon>Erythrobacter/Porphyrobacter group</taxon>
        <taxon>Erythrobacter</taxon>
    </lineage>
</organism>
<evidence type="ECO:0008006" key="4">
    <source>
        <dbReference type="Google" id="ProtNLM"/>
    </source>
</evidence>
<protein>
    <recommendedName>
        <fullName evidence="4">DUF3592 domain-containing protein</fullName>
    </recommendedName>
</protein>
<dbReference type="EMBL" id="VHJK01000001">
    <property type="protein sequence ID" value="TRD10998.1"/>
    <property type="molecule type" value="Genomic_DNA"/>
</dbReference>
<dbReference type="AlphaFoldDB" id="A0A547PA32"/>
<dbReference type="RefSeq" id="WP_142787262.1">
    <property type="nucleotide sequence ID" value="NZ_VHJK01000001.1"/>
</dbReference>
<reference evidence="2 3" key="1">
    <citation type="submission" date="2019-06" db="EMBL/GenBank/DDBJ databases">
        <title>Erythrobacter insulae sp. nov., isolated from a tidal flat.</title>
        <authorList>
            <person name="Yoon J.-H."/>
        </authorList>
    </citation>
    <scope>NUCLEOTIDE SEQUENCE [LARGE SCALE GENOMIC DNA]</scope>
    <source>
        <strain evidence="2 3">JBTF-M21</strain>
    </source>
</reference>
<evidence type="ECO:0000313" key="2">
    <source>
        <dbReference type="EMBL" id="TRD10998.1"/>
    </source>
</evidence>
<sequence>MDVRFQSTSASDPIDWAEKFASLGTFDLVLLACLLAAAIYFAFEGFFSDFTSSEMTYSSGRVVSEDSGFGEDFKRYTVEFTTVSGELQLIKKVSHPLRSLSVGEPVSVRYPVAAPEKGEVRFSMASSGLMKITQVGGMLFLAYIILKNA</sequence>
<accession>A0A547PA32</accession>